<sequence>MKRLLWFPAWFLFMACLFTGTAWSQVPYRGHVVDGAGQAVAYATVVLLAGERQVSGTITDEAGDFVLESFTGQYQLVIQSLGYDIFRKELLFPVSRPDTLVVSSSSYALDEVVVRARGIERKADRFVMTVSPTAGQDGAELLSRSPGVWLSEEDISINGTRGARLFVDEREIRLEGEVLMAYLRSLRSEDIQRIEVIPVAGAAYDASARGGVIRIQTCRQSDNGARGYLSLGGSLSSSLRRYAPQASVDARVGRWSLGGSLSGILTPVNRSEMTSWREYGEMGKDFESRSNRDTESNYGTGRFRAIFELDTLSRFGAEVSYSAQTSEGDSWSRTSLISGSVPMESLGDYCQVEDYKTYSATVNYSRDLVGRAASLKAIVDYVGKRSNGDNDYRIRQEQEDGSRDTLYRSHASADYDLAMADLSFHKNIGKRWSYQFGAKYTYTSMDDYSIYEGLSKEGFWLPNDDYGCLLRYHEHIAGAYASFSAELGSWNLSAGVRTEYAATVNRDDALERDYLDFFPNVGVTYAFDPLKRWLLTGQYARNIERPPFYALNPNRRQSSDYSYQIGNPYLRPTYMERFSLTLVYDYRYSLTFGGNLHRDLIREFCERDPVDPEVSYITYENHDRENHWFIALNLPFQPFYWCDLTANLVGVKQDIRMRRSGNYVAHYLGFANVVATFSLPADLTLEARYAGTSRLYSGNSEVAPFHTLDLKARKGFMDDKLSLVFAVENLFGQASSYASRLDRYQAFSRFEGGSFGRLFKLSLTWNFSSGKRVKKSGMEIGNNSERSRLDEK</sequence>
<evidence type="ECO:0000259" key="5">
    <source>
        <dbReference type="Pfam" id="PF14905"/>
    </source>
</evidence>
<dbReference type="PROSITE" id="PS51257">
    <property type="entry name" value="PROKAR_LIPOPROTEIN"/>
    <property type="match status" value="1"/>
</dbReference>
<protein>
    <submittedName>
        <fullName evidence="6">TonB-dependent receptor</fullName>
    </submittedName>
</protein>
<comment type="caution">
    <text evidence="6">The sequence shown here is derived from an EMBL/GenBank/DDBJ whole genome shotgun (WGS) entry which is preliminary data.</text>
</comment>
<reference evidence="6" key="1">
    <citation type="journal article" date="2021" name="PeerJ">
        <title>Extensive microbial diversity within the chicken gut microbiome revealed by metagenomics and culture.</title>
        <authorList>
            <person name="Gilroy R."/>
            <person name="Ravi A."/>
            <person name="Getino M."/>
            <person name="Pursley I."/>
            <person name="Horton D.L."/>
            <person name="Alikhan N.F."/>
            <person name="Baker D."/>
            <person name="Gharbi K."/>
            <person name="Hall N."/>
            <person name="Watson M."/>
            <person name="Adriaenssens E.M."/>
            <person name="Foster-Nyarko E."/>
            <person name="Jarju S."/>
            <person name="Secka A."/>
            <person name="Antonio M."/>
            <person name="Oren A."/>
            <person name="Chaudhuri R.R."/>
            <person name="La Ragione R."/>
            <person name="Hildebrand F."/>
            <person name="Pallen M.J."/>
        </authorList>
    </citation>
    <scope>NUCLEOTIDE SEQUENCE</scope>
    <source>
        <strain evidence="6">ChiGjej6B6-14162</strain>
    </source>
</reference>
<dbReference type="InterPro" id="IPR037066">
    <property type="entry name" value="Plug_dom_sf"/>
</dbReference>
<evidence type="ECO:0000256" key="3">
    <source>
        <dbReference type="ARBA" id="ARBA00023237"/>
    </source>
</evidence>
<dbReference type="Gene3D" id="2.40.170.20">
    <property type="entry name" value="TonB-dependent receptor, beta-barrel domain"/>
    <property type="match status" value="1"/>
</dbReference>
<evidence type="ECO:0000313" key="6">
    <source>
        <dbReference type="EMBL" id="HIX75808.1"/>
    </source>
</evidence>
<dbReference type="SUPFAM" id="SSF49464">
    <property type="entry name" value="Carboxypeptidase regulatory domain-like"/>
    <property type="match status" value="1"/>
</dbReference>
<comment type="subcellular location">
    <subcellularLocation>
        <location evidence="1">Cell outer membrane</location>
    </subcellularLocation>
</comment>
<dbReference type="EMBL" id="DXEL01000085">
    <property type="protein sequence ID" value="HIX75808.1"/>
    <property type="molecule type" value="Genomic_DNA"/>
</dbReference>
<dbReference type="PANTHER" id="PTHR40980">
    <property type="entry name" value="PLUG DOMAIN-CONTAINING PROTEIN"/>
    <property type="match status" value="1"/>
</dbReference>
<evidence type="ECO:0000313" key="7">
    <source>
        <dbReference type="Proteomes" id="UP000886740"/>
    </source>
</evidence>
<dbReference type="AlphaFoldDB" id="A0A9D2BH23"/>
<dbReference type="Pfam" id="PF13620">
    <property type="entry name" value="CarboxypepD_reg"/>
    <property type="match status" value="1"/>
</dbReference>
<dbReference type="InterPro" id="IPR008969">
    <property type="entry name" value="CarboxyPept-like_regulatory"/>
</dbReference>
<dbReference type="SUPFAM" id="SSF56935">
    <property type="entry name" value="Porins"/>
    <property type="match status" value="1"/>
</dbReference>
<feature type="chain" id="PRO_5038613267" evidence="4">
    <location>
        <begin position="25"/>
        <end position="792"/>
    </location>
</feature>
<reference evidence="6" key="2">
    <citation type="submission" date="2021-04" db="EMBL/GenBank/DDBJ databases">
        <authorList>
            <person name="Gilroy R."/>
        </authorList>
    </citation>
    <scope>NUCLEOTIDE SEQUENCE</scope>
    <source>
        <strain evidence="6">ChiGjej6B6-14162</strain>
    </source>
</reference>
<dbReference type="Gene3D" id="2.170.130.10">
    <property type="entry name" value="TonB-dependent receptor, plug domain"/>
    <property type="match status" value="1"/>
</dbReference>
<keyword evidence="2" id="KW-0472">Membrane</keyword>
<gene>
    <name evidence="6" type="ORF">H9977_12365</name>
</gene>
<accession>A0A9D2BH23</accession>
<feature type="domain" description="Outer membrane protein beta-barrel" evidence="5">
    <location>
        <begin position="374"/>
        <end position="765"/>
    </location>
</feature>
<dbReference type="InterPro" id="IPR041700">
    <property type="entry name" value="OMP_b-brl_3"/>
</dbReference>
<feature type="signal peptide" evidence="4">
    <location>
        <begin position="1"/>
        <end position="24"/>
    </location>
</feature>
<dbReference type="PANTHER" id="PTHR40980:SF4">
    <property type="entry name" value="TONB-DEPENDENT RECEPTOR-LIKE BETA-BARREL DOMAIN-CONTAINING PROTEIN"/>
    <property type="match status" value="1"/>
</dbReference>
<evidence type="ECO:0000256" key="4">
    <source>
        <dbReference type="SAM" id="SignalP"/>
    </source>
</evidence>
<keyword evidence="4" id="KW-0732">Signal</keyword>
<organism evidence="6 7">
    <name type="scientific">Candidatus Parabacteroides intestinipullorum</name>
    <dbReference type="NCBI Taxonomy" id="2838723"/>
    <lineage>
        <taxon>Bacteria</taxon>
        <taxon>Pseudomonadati</taxon>
        <taxon>Bacteroidota</taxon>
        <taxon>Bacteroidia</taxon>
        <taxon>Bacteroidales</taxon>
        <taxon>Tannerellaceae</taxon>
        <taxon>Parabacteroides</taxon>
    </lineage>
</organism>
<dbReference type="GO" id="GO:0009279">
    <property type="term" value="C:cell outer membrane"/>
    <property type="evidence" value="ECO:0007669"/>
    <property type="project" value="UniProtKB-SubCell"/>
</dbReference>
<evidence type="ECO:0000256" key="1">
    <source>
        <dbReference type="ARBA" id="ARBA00004442"/>
    </source>
</evidence>
<keyword evidence="6" id="KW-0675">Receptor</keyword>
<dbReference type="Pfam" id="PF14905">
    <property type="entry name" value="OMP_b-brl_3"/>
    <property type="match status" value="1"/>
</dbReference>
<name>A0A9D2BH23_9BACT</name>
<keyword evidence="3" id="KW-0998">Cell outer membrane</keyword>
<evidence type="ECO:0000256" key="2">
    <source>
        <dbReference type="ARBA" id="ARBA00023136"/>
    </source>
</evidence>
<proteinExistence type="predicted"/>
<dbReference type="Proteomes" id="UP000886740">
    <property type="component" value="Unassembled WGS sequence"/>
</dbReference>
<dbReference type="InterPro" id="IPR036942">
    <property type="entry name" value="Beta-barrel_TonB_sf"/>
</dbReference>